<comment type="caution">
    <text evidence="3">The sequence shown here is derived from an EMBL/GenBank/DDBJ whole genome shotgun (WGS) entry which is preliminary data.</text>
</comment>
<evidence type="ECO:0000313" key="4">
    <source>
        <dbReference type="Proteomes" id="UP000262379"/>
    </source>
</evidence>
<dbReference type="AlphaFoldDB" id="A0A371XEI7"/>
<dbReference type="SUPFAM" id="SSF52799">
    <property type="entry name" value="(Phosphotyrosine protein) phosphatases II"/>
    <property type="match status" value="1"/>
</dbReference>
<dbReference type="InterPro" id="IPR029021">
    <property type="entry name" value="Prot-tyrosine_phosphatase-like"/>
</dbReference>
<dbReference type="RefSeq" id="WP_116624069.1">
    <property type="nucleotide sequence ID" value="NZ_QURN01000007.1"/>
</dbReference>
<reference evidence="4" key="1">
    <citation type="submission" date="2018-08" db="EMBL/GenBank/DDBJ databases">
        <authorList>
            <person name="Im W.T."/>
        </authorList>
    </citation>
    <scope>NUCLEOTIDE SEQUENCE [LARGE SCALE GENOMIC DNA]</scope>
    <source>
        <strain evidence="4">LA-28</strain>
    </source>
</reference>
<dbReference type="InterPro" id="IPR055214">
    <property type="entry name" value="PTP-NADK"/>
</dbReference>
<name>A0A371XEI7_9HYPH</name>
<dbReference type="Pfam" id="PF22741">
    <property type="entry name" value="PTP-NADK"/>
    <property type="match status" value="1"/>
</dbReference>
<gene>
    <name evidence="3" type="ORF">DY251_11465</name>
</gene>
<proteinExistence type="predicted"/>
<dbReference type="InterPro" id="IPR016130">
    <property type="entry name" value="Tyr_Pase_AS"/>
</dbReference>
<sequence length="192" mass="21361">MVGTNFRWWRRPGFYIVAVVLVVCLAPAAAPLIGNNFYVLVDGQAYRSAQPNGEEIRKYALERGIATILNLRGANSGAPWYDEEVATARQLGIEHIDFAMSARRELTPERAMELISIMKNARKPLLIHCRAGADRTGLASALYMAFIAHRGEAAAESQLSLRFGHYALPVIGTEQMDLTWEAMEPYFGFPKS</sequence>
<feature type="transmembrane region" description="Helical" evidence="1">
    <location>
        <begin position="12"/>
        <end position="34"/>
    </location>
</feature>
<dbReference type="Gene3D" id="3.90.190.10">
    <property type="entry name" value="Protein tyrosine phosphatase superfamily"/>
    <property type="match status" value="1"/>
</dbReference>
<protein>
    <submittedName>
        <fullName evidence="3">Protein tyrosine phosphatase</fullName>
    </submittedName>
</protein>
<dbReference type="Proteomes" id="UP000262379">
    <property type="component" value="Unassembled WGS sequence"/>
</dbReference>
<evidence type="ECO:0000259" key="2">
    <source>
        <dbReference type="PROSITE" id="PS50056"/>
    </source>
</evidence>
<dbReference type="EMBL" id="QURN01000007">
    <property type="protein sequence ID" value="RFC67637.1"/>
    <property type="molecule type" value="Genomic_DNA"/>
</dbReference>
<dbReference type="PROSITE" id="PS50056">
    <property type="entry name" value="TYR_PHOSPHATASE_2"/>
    <property type="match status" value="1"/>
</dbReference>
<dbReference type="PROSITE" id="PS00383">
    <property type="entry name" value="TYR_PHOSPHATASE_1"/>
    <property type="match status" value="1"/>
</dbReference>
<keyword evidence="4" id="KW-1185">Reference proteome</keyword>
<accession>A0A371XEI7</accession>
<keyword evidence="1" id="KW-0812">Transmembrane</keyword>
<organism evidence="3 4">
    <name type="scientific">Mesorhizobium denitrificans</name>
    <dbReference type="NCBI Taxonomy" id="2294114"/>
    <lineage>
        <taxon>Bacteria</taxon>
        <taxon>Pseudomonadati</taxon>
        <taxon>Pseudomonadota</taxon>
        <taxon>Alphaproteobacteria</taxon>
        <taxon>Hyphomicrobiales</taxon>
        <taxon>Phyllobacteriaceae</taxon>
        <taxon>Mesorhizobium</taxon>
    </lineage>
</organism>
<feature type="domain" description="Tyrosine specific protein phosphatases" evidence="2">
    <location>
        <begin position="109"/>
        <end position="144"/>
    </location>
</feature>
<keyword evidence="1" id="KW-1133">Transmembrane helix</keyword>
<keyword evidence="1" id="KW-0472">Membrane</keyword>
<dbReference type="CDD" id="cd14529">
    <property type="entry name" value="TpbA-like"/>
    <property type="match status" value="1"/>
</dbReference>
<evidence type="ECO:0000313" key="3">
    <source>
        <dbReference type="EMBL" id="RFC67637.1"/>
    </source>
</evidence>
<dbReference type="InterPro" id="IPR000387">
    <property type="entry name" value="Tyr_Pase_dom"/>
</dbReference>
<evidence type="ECO:0000256" key="1">
    <source>
        <dbReference type="SAM" id="Phobius"/>
    </source>
</evidence>